<evidence type="ECO:0000313" key="4">
    <source>
        <dbReference type="Proteomes" id="UP001265550"/>
    </source>
</evidence>
<sequence length="140" mass="14753">MKILLAVDGSTYTKKMLAYLATHDEMFGPNNAISMITVQAPLPPRARAAVGAAAANEYYEEESRKVTSAVAKFLKRHGIDAKAIHKVGSPGEQISKVADAGKFDLVVMGSHGHSALGNLVMGSVATQVLAHCGVPVLLVR</sequence>
<feature type="domain" description="UspA" evidence="2">
    <location>
        <begin position="2"/>
        <end position="140"/>
    </location>
</feature>
<evidence type="ECO:0000259" key="2">
    <source>
        <dbReference type="Pfam" id="PF00582"/>
    </source>
</evidence>
<comment type="caution">
    <text evidence="3">The sequence shown here is derived from an EMBL/GenBank/DDBJ whole genome shotgun (WGS) entry which is preliminary data.</text>
</comment>
<dbReference type="PRINTS" id="PR01438">
    <property type="entry name" value="UNVRSLSTRESS"/>
</dbReference>
<dbReference type="CDD" id="cd00293">
    <property type="entry name" value="USP-like"/>
    <property type="match status" value="1"/>
</dbReference>
<dbReference type="EMBL" id="JAVDWE010000021">
    <property type="protein sequence ID" value="MDR7097267.1"/>
    <property type="molecule type" value="Genomic_DNA"/>
</dbReference>
<dbReference type="InterPro" id="IPR006016">
    <property type="entry name" value="UspA"/>
</dbReference>
<dbReference type="PANTHER" id="PTHR46268">
    <property type="entry name" value="STRESS RESPONSE PROTEIN NHAX"/>
    <property type="match status" value="1"/>
</dbReference>
<name>A0ABU1VIK8_9BURK</name>
<protein>
    <submittedName>
        <fullName evidence="3">Nucleotide-binding universal stress UspA family protein</fullName>
    </submittedName>
</protein>
<dbReference type="InterPro" id="IPR014729">
    <property type="entry name" value="Rossmann-like_a/b/a_fold"/>
</dbReference>
<dbReference type="SUPFAM" id="SSF52402">
    <property type="entry name" value="Adenine nucleotide alpha hydrolases-like"/>
    <property type="match status" value="1"/>
</dbReference>
<dbReference type="Gene3D" id="3.40.50.620">
    <property type="entry name" value="HUPs"/>
    <property type="match status" value="1"/>
</dbReference>
<comment type="similarity">
    <text evidence="1">Belongs to the universal stress protein A family.</text>
</comment>
<dbReference type="PANTHER" id="PTHR46268:SF6">
    <property type="entry name" value="UNIVERSAL STRESS PROTEIN UP12"/>
    <property type="match status" value="1"/>
</dbReference>
<evidence type="ECO:0000313" key="3">
    <source>
        <dbReference type="EMBL" id="MDR7097267.1"/>
    </source>
</evidence>
<dbReference type="RefSeq" id="WP_204734501.1">
    <property type="nucleotide sequence ID" value="NZ_JAVDWE010000021.1"/>
</dbReference>
<evidence type="ECO:0000256" key="1">
    <source>
        <dbReference type="ARBA" id="ARBA00008791"/>
    </source>
</evidence>
<organism evidence="3 4">
    <name type="scientific">Hydrogenophaga laconesensis</name>
    <dbReference type="NCBI Taxonomy" id="1805971"/>
    <lineage>
        <taxon>Bacteria</taxon>
        <taxon>Pseudomonadati</taxon>
        <taxon>Pseudomonadota</taxon>
        <taxon>Betaproteobacteria</taxon>
        <taxon>Burkholderiales</taxon>
        <taxon>Comamonadaceae</taxon>
        <taxon>Hydrogenophaga</taxon>
    </lineage>
</organism>
<accession>A0ABU1VIK8</accession>
<keyword evidence="4" id="KW-1185">Reference proteome</keyword>
<dbReference type="Proteomes" id="UP001265550">
    <property type="component" value="Unassembled WGS sequence"/>
</dbReference>
<proteinExistence type="inferred from homology"/>
<dbReference type="Pfam" id="PF00582">
    <property type="entry name" value="Usp"/>
    <property type="match status" value="1"/>
</dbReference>
<dbReference type="InterPro" id="IPR006015">
    <property type="entry name" value="Universal_stress_UspA"/>
</dbReference>
<gene>
    <name evidence="3" type="ORF">J2X09_005041</name>
</gene>
<reference evidence="3 4" key="1">
    <citation type="submission" date="2023-07" db="EMBL/GenBank/DDBJ databases">
        <title>Sorghum-associated microbial communities from plants grown in Nebraska, USA.</title>
        <authorList>
            <person name="Schachtman D."/>
        </authorList>
    </citation>
    <scope>NUCLEOTIDE SEQUENCE [LARGE SCALE GENOMIC DNA]</scope>
    <source>
        <strain evidence="3 4">BE240</strain>
    </source>
</reference>